<dbReference type="Proteomes" id="UP000436088">
    <property type="component" value="Unassembled WGS sequence"/>
</dbReference>
<evidence type="ECO:0000259" key="1">
    <source>
        <dbReference type="Pfam" id="PF13456"/>
    </source>
</evidence>
<gene>
    <name evidence="2" type="ORF">F3Y22_tig00110279pilonHSYRG00089</name>
</gene>
<dbReference type="InterPro" id="IPR044730">
    <property type="entry name" value="RNase_H-like_dom_plant"/>
</dbReference>
<keyword evidence="3" id="KW-1185">Reference proteome</keyword>
<dbReference type="InterPro" id="IPR002156">
    <property type="entry name" value="RNaseH_domain"/>
</dbReference>
<evidence type="ECO:0000313" key="2">
    <source>
        <dbReference type="EMBL" id="KAE8711725.1"/>
    </source>
</evidence>
<organism evidence="2 3">
    <name type="scientific">Hibiscus syriacus</name>
    <name type="common">Rose of Sharon</name>
    <dbReference type="NCBI Taxonomy" id="106335"/>
    <lineage>
        <taxon>Eukaryota</taxon>
        <taxon>Viridiplantae</taxon>
        <taxon>Streptophyta</taxon>
        <taxon>Embryophyta</taxon>
        <taxon>Tracheophyta</taxon>
        <taxon>Spermatophyta</taxon>
        <taxon>Magnoliopsida</taxon>
        <taxon>eudicotyledons</taxon>
        <taxon>Gunneridae</taxon>
        <taxon>Pentapetalae</taxon>
        <taxon>rosids</taxon>
        <taxon>malvids</taxon>
        <taxon>Malvales</taxon>
        <taxon>Malvaceae</taxon>
        <taxon>Malvoideae</taxon>
        <taxon>Hibiscus</taxon>
    </lineage>
</organism>
<sequence>MMSRISQPSVRTLSRGGKLVLIKAVLQYLPTYQMSLYALPVSLCRELNSAIARFWWRSDASVQAVHWLGMSNMRLPKSIGGLGIRDLEVFNQAFLCKQGWRLFNGSKTLVAQVLKAKYYPDGSFLTADLEVLIIFFYVSMRNERLQMPGTFISIECFGHNRPREELAKSLFCVLSLVAPSCTRRGGCLVGSSSPRVTKGTSGNVCFLSLPGPYFLGCGDPWVCDYLSRGSFFGVGSPGCGSYPIVRLWTIPPAGFIKVNVDGSYDKDLRTGGICCVLRDSTGQFLAGCSSGIPHAMDAFPVESLACLEGLNLALSLGCRSLVVE</sequence>
<dbReference type="InterPro" id="IPR036397">
    <property type="entry name" value="RNaseH_sf"/>
</dbReference>
<dbReference type="EMBL" id="VEPZ02000908">
    <property type="protein sequence ID" value="KAE8711725.1"/>
    <property type="molecule type" value="Genomic_DNA"/>
</dbReference>
<dbReference type="AlphaFoldDB" id="A0A6A3B8N2"/>
<dbReference type="Pfam" id="PF13456">
    <property type="entry name" value="RVT_3"/>
    <property type="match status" value="1"/>
</dbReference>
<evidence type="ECO:0000313" key="3">
    <source>
        <dbReference type="Proteomes" id="UP000436088"/>
    </source>
</evidence>
<dbReference type="Gene3D" id="3.30.420.10">
    <property type="entry name" value="Ribonuclease H-like superfamily/Ribonuclease H"/>
    <property type="match status" value="1"/>
</dbReference>
<dbReference type="PANTHER" id="PTHR33116:SF86">
    <property type="entry name" value="REVERSE TRANSCRIPTASE DOMAIN-CONTAINING PROTEIN"/>
    <property type="match status" value="1"/>
</dbReference>
<dbReference type="GO" id="GO:0003676">
    <property type="term" value="F:nucleic acid binding"/>
    <property type="evidence" value="ECO:0007669"/>
    <property type="project" value="InterPro"/>
</dbReference>
<accession>A0A6A3B8N2</accession>
<dbReference type="CDD" id="cd06222">
    <property type="entry name" value="RNase_H_like"/>
    <property type="match status" value="1"/>
</dbReference>
<dbReference type="GO" id="GO:0004523">
    <property type="term" value="F:RNA-DNA hybrid ribonuclease activity"/>
    <property type="evidence" value="ECO:0007669"/>
    <property type="project" value="InterPro"/>
</dbReference>
<feature type="domain" description="RNase H type-1" evidence="1">
    <location>
        <begin position="259"/>
        <end position="324"/>
    </location>
</feature>
<protein>
    <recommendedName>
        <fullName evidence="1">RNase H type-1 domain-containing protein</fullName>
    </recommendedName>
</protein>
<proteinExistence type="predicted"/>
<comment type="caution">
    <text evidence="2">The sequence shown here is derived from an EMBL/GenBank/DDBJ whole genome shotgun (WGS) entry which is preliminary data.</text>
</comment>
<reference evidence="2" key="1">
    <citation type="submission" date="2019-09" db="EMBL/GenBank/DDBJ databases">
        <title>Draft genome information of white flower Hibiscus syriacus.</title>
        <authorList>
            <person name="Kim Y.-M."/>
        </authorList>
    </citation>
    <scope>NUCLEOTIDE SEQUENCE [LARGE SCALE GENOMIC DNA]</scope>
    <source>
        <strain evidence="2">YM2019G1</strain>
    </source>
</reference>
<name>A0A6A3B8N2_HIBSY</name>
<dbReference type="PANTHER" id="PTHR33116">
    <property type="entry name" value="REVERSE TRANSCRIPTASE ZINC-BINDING DOMAIN-CONTAINING PROTEIN-RELATED-RELATED"/>
    <property type="match status" value="1"/>
</dbReference>